<name>A0ACB9AKJ9_CICIN</name>
<organism evidence="1 2">
    <name type="scientific">Cichorium intybus</name>
    <name type="common">Chicory</name>
    <dbReference type="NCBI Taxonomy" id="13427"/>
    <lineage>
        <taxon>Eukaryota</taxon>
        <taxon>Viridiplantae</taxon>
        <taxon>Streptophyta</taxon>
        <taxon>Embryophyta</taxon>
        <taxon>Tracheophyta</taxon>
        <taxon>Spermatophyta</taxon>
        <taxon>Magnoliopsida</taxon>
        <taxon>eudicotyledons</taxon>
        <taxon>Gunneridae</taxon>
        <taxon>Pentapetalae</taxon>
        <taxon>asterids</taxon>
        <taxon>campanulids</taxon>
        <taxon>Asterales</taxon>
        <taxon>Asteraceae</taxon>
        <taxon>Cichorioideae</taxon>
        <taxon>Cichorieae</taxon>
        <taxon>Cichoriinae</taxon>
        <taxon>Cichorium</taxon>
    </lineage>
</organism>
<sequence>MAEPNAIVSYDQPFDNDLQAVERFLMCENDTFSPLSFTELLRQNNVPVTTTRFQSTVVDPEIPQPSDPFFDPLIFGDEMLQEGFQTHPSHTSNETNIGNNNTTDGTNDFGNPIQLSTWPLEMPPYTCSCCHILREIIHTNGVDITKLEVHGRLGLICHAVLDKYHIDVTTNQAHEYKMFEVKQFFMDYCKERKAGGYVLLQDPLSSFYEAVCVGLDWEDNRDADHDLPDDSGDHQTNQDAETSRAINKMALSVQRERTGKLTMKDLVDYFHIPIEVAAKKIQIRSIERKISTRAKCLTSVNAEERMNAQAEMDTLRQEITNIYAGFNV</sequence>
<comment type="caution">
    <text evidence="1">The sequence shown here is derived from an EMBL/GenBank/DDBJ whole genome shotgun (WGS) entry which is preliminary data.</text>
</comment>
<evidence type="ECO:0000313" key="1">
    <source>
        <dbReference type="EMBL" id="KAI3708970.1"/>
    </source>
</evidence>
<dbReference type="EMBL" id="CM042015">
    <property type="protein sequence ID" value="KAI3708970.1"/>
    <property type="molecule type" value="Genomic_DNA"/>
</dbReference>
<protein>
    <submittedName>
        <fullName evidence="1">Uncharacterized protein</fullName>
    </submittedName>
</protein>
<evidence type="ECO:0000313" key="2">
    <source>
        <dbReference type="Proteomes" id="UP001055811"/>
    </source>
</evidence>
<reference evidence="2" key="1">
    <citation type="journal article" date="2022" name="Mol. Ecol. Resour.">
        <title>The genomes of chicory, endive, great burdock and yacon provide insights into Asteraceae palaeo-polyploidization history and plant inulin production.</title>
        <authorList>
            <person name="Fan W."/>
            <person name="Wang S."/>
            <person name="Wang H."/>
            <person name="Wang A."/>
            <person name="Jiang F."/>
            <person name="Liu H."/>
            <person name="Zhao H."/>
            <person name="Xu D."/>
            <person name="Zhang Y."/>
        </authorList>
    </citation>
    <scope>NUCLEOTIDE SEQUENCE [LARGE SCALE GENOMIC DNA]</scope>
    <source>
        <strain evidence="2">cv. Punajuju</strain>
    </source>
</reference>
<keyword evidence="2" id="KW-1185">Reference proteome</keyword>
<accession>A0ACB9AKJ9</accession>
<dbReference type="Proteomes" id="UP001055811">
    <property type="component" value="Linkage Group LG07"/>
</dbReference>
<proteinExistence type="predicted"/>
<reference evidence="1 2" key="2">
    <citation type="journal article" date="2022" name="Mol. Ecol. Resour.">
        <title>The genomes of chicory, endive, great burdock and yacon provide insights into Asteraceae paleo-polyploidization history and plant inulin production.</title>
        <authorList>
            <person name="Fan W."/>
            <person name="Wang S."/>
            <person name="Wang H."/>
            <person name="Wang A."/>
            <person name="Jiang F."/>
            <person name="Liu H."/>
            <person name="Zhao H."/>
            <person name="Xu D."/>
            <person name="Zhang Y."/>
        </authorList>
    </citation>
    <scope>NUCLEOTIDE SEQUENCE [LARGE SCALE GENOMIC DNA]</scope>
    <source>
        <strain evidence="2">cv. Punajuju</strain>
        <tissue evidence="1">Leaves</tissue>
    </source>
</reference>
<gene>
    <name evidence="1" type="ORF">L2E82_38607</name>
</gene>